<dbReference type="OrthoDB" id="5670831at2"/>
<dbReference type="GO" id="GO:1990961">
    <property type="term" value="P:xenobiotic detoxification by transmembrane export across the plasma membrane"/>
    <property type="evidence" value="ECO:0007669"/>
    <property type="project" value="InterPro"/>
</dbReference>
<feature type="transmembrane region" description="Helical" evidence="8">
    <location>
        <begin position="77"/>
        <end position="96"/>
    </location>
</feature>
<evidence type="ECO:0000256" key="4">
    <source>
        <dbReference type="ARBA" id="ARBA00022475"/>
    </source>
</evidence>
<dbReference type="InterPro" id="IPR011701">
    <property type="entry name" value="MFS"/>
</dbReference>
<feature type="transmembrane region" description="Helical" evidence="8">
    <location>
        <begin position="135"/>
        <end position="161"/>
    </location>
</feature>
<evidence type="ECO:0000259" key="9">
    <source>
        <dbReference type="PROSITE" id="PS50850"/>
    </source>
</evidence>
<keyword evidence="7 8" id="KW-0472">Membrane</keyword>
<dbReference type="InterPro" id="IPR004812">
    <property type="entry name" value="Efflux_drug-R_Bcr/CmlA"/>
</dbReference>
<evidence type="ECO:0000256" key="8">
    <source>
        <dbReference type="RuleBase" id="RU365088"/>
    </source>
</evidence>
<dbReference type="CDD" id="cd17320">
    <property type="entry name" value="MFS_MdfA_MDR_like"/>
    <property type="match status" value="1"/>
</dbReference>
<feature type="transmembrane region" description="Helical" evidence="8">
    <location>
        <begin position="12"/>
        <end position="32"/>
    </location>
</feature>
<feature type="transmembrane region" description="Helical" evidence="8">
    <location>
        <begin position="347"/>
        <end position="366"/>
    </location>
</feature>
<dbReference type="InterPro" id="IPR036259">
    <property type="entry name" value="MFS_trans_sf"/>
</dbReference>
<dbReference type="AlphaFoldDB" id="A0A097EMP8"/>
<dbReference type="GO" id="GO:0042910">
    <property type="term" value="F:xenobiotic transmembrane transporter activity"/>
    <property type="evidence" value="ECO:0007669"/>
    <property type="project" value="InterPro"/>
</dbReference>
<feature type="domain" description="Major facilitator superfamily (MFS) profile" evidence="9">
    <location>
        <begin position="11"/>
        <end position="393"/>
    </location>
</feature>
<dbReference type="SUPFAM" id="SSF103473">
    <property type="entry name" value="MFS general substrate transporter"/>
    <property type="match status" value="1"/>
</dbReference>
<evidence type="ECO:0000256" key="3">
    <source>
        <dbReference type="ARBA" id="ARBA00022448"/>
    </source>
</evidence>
<feature type="transmembrane region" description="Helical" evidence="8">
    <location>
        <begin position="206"/>
        <end position="232"/>
    </location>
</feature>
<keyword evidence="6 8" id="KW-1133">Transmembrane helix</keyword>
<feature type="transmembrane region" description="Helical" evidence="8">
    <location>
        <begin position="167"/>
        <end position="185"/>
    </location>
</feature>
<feature type="transmembrane region" description="Helical" evidence="8">
    <location>
        <begin position="102"/>
        <end position="123"/>
    </location>
</feature>
<evidence type="ECO:0000256" key="5">
    <source>
        <dbReference type="ARBA" id="ARBA00022692"/>
    </source>
</evidence>
<evidence type="ECO:0000313" key="10">
    <source>
        <dbReference type="EMBL" id="AIT08835.1"/>
    </source>
</evidence>
<evidence type="ECO:0000313" key="11">
    <source>
        <dbReference type="Proteomes" id="UP000029672"/>
    </source>
</evidence>
<dbReference type="EMBL" id="CP009574">
    <property type="protein sequence ID" value="AIT08835.1"/>
    <property type="molecule type" value="Genomic_DNA"/>
</dbReference>
<feature type="transmembrane region" description="Helical" evidence="8">
    <location>
        <begin position="372"/>
        <end position="390"/>
    </location>
</feature>
<feature type="transmembrane region" description="Helical" evidence="8">
    <location>
        <begin position="280"/>
        <end position="300"/>
    </location>
</feature>
<gene>
    <name evidence="10" type="ORF">LO80_01810</name>
</gene>
<proteinExistence type="inferred from homology"/>
<evidence type="ECO:0000256" key="6">
    <source>
        <dbReference type="ARBA" id="ARBA00022989"/>
    </source>
</evidence>
<organism evidence="10 11">
    <name type="scientific">Candidatus Francisella endociliophora</name>
    <dbReference type="NCBI Taxonomy" id="653937"/>
    <lineage>
        <taxon>Bacteria</taxon>
        <taxon>Pseudomonadati</taxon>
        <taxon>Pseudomonadota</taxon>
        <taxon>Gammaproteobacteria</taxon>
        <taxon>Thiotrichales</taxon>
        <taxon>Francisellaceae</taxon>
        <taxon>Francisella</taxon>
    </lineage>
</organism>
<accession>A0A097EMP8</accession>
<dbReference type="PANTHER" id="PTHR23502">
    <property type="entry name" value="MAJOR FACILITATOR SUPERFAMILY"/>
    <property type="match status" value="1"/>
</dbReference>
<dbReference type="HOGENOM" id="CLU_001265_47_0_6"/>
<sequence>MYQIRKGNKYLVFFIVIFVALPPFAIDTYIPAFGNISDFFNIDVNKVAITVSTYLVGFGIGMFFWGALSDRYGRKKILTIGMLIYIISTIFCSFTQNFDTLISMRFIQGLGDSPAAVAAMAILKDCYRGQKLMKMMATMVMVFMIAPIVAPIIGSIIIYTTGSWQDIFHFLTLYGIILLCITLGMPETLPDYKRSKNLYKSFKVYFHHLINVPFIAGSLTGGLCFGALFSFISSSSSLIIEHFHLGYMQYCILFALNICGVIFASNFIRRKVNPSNYRTFIFKGYYFAIIVILLNIVSSIYLDNIYIFIILNSLATGSFALINIITTSKAIDLLKQGFGAGNAIIRLVKFVVAGLAGFFLSFLSISKLMLGIPIQQLGFIIVSILLFLVIKNRLFPKDN</sequence>
<dbReference type="KEGG" id="frf:LO80_01810"/>
<dbReference type="PROSITE" id="PS50850">
    <property type="entry name" value="MFS"/>
    <property type="match status" value="1"/>
</dbReference>
<keyword evidence="5 8" id="KW-0812">Transmembrane</keyword>
<protein>
    <recommendedName>
        <fullName evidence="8">Bcr/CflA family efflux transporter</fullName>
    </recommendedName>
</protein>
<dbReference type="Gene3D" id="1.20.1720.10">
    <property type="entry name" value="Multidrug resistance protein D"/>
    <property type="match status" value="1"/>
</dbReference>
<evidence type="ECO:0000256" key="2">
    <source>
        <dbReference type="ARBA" id="ARBA00006236"/>
    </source>
</evidence>
<dbReference type="Pfam" id="PF07690">
    <property type="entry name" value="MFS_1"/>
    <property type="match status" value="1"/>
</dbReference>
<keyword evidence="8" id="KW-0997">Cell inner membrane</keyword>
<name>A0A097EMP8_9GAMM</name>
<feature type="transmembrane region" description="Helical" evidence="8">
    <location>
        <begin position="247"/>
        <end position="268"/>
    </location>
</feature>
<keyword evidence="3 8" id="KW-0813">Transport</keyword>
<dbReference type="PANTHER" id="PTHR23502:SF132">
    <property type="entry name" value="POLYAMINE TRANSPORTER 2-RELATED"/>
    <property type="match status" value="1"/>
</dbReference>
<dbReference type="NCBIfam" id="TIGR00710">
    <property type="entry name" value="efflux_Bcr_CflA"/>
    <property type="match status" value="1"/>
</dbReference>
<comment type="subcellular location">
    <subcellularLocation>
        <location evidence="8">Cell inner membrane</location>
        <topology evidence="8">Multi-pass membrane protein</topology>
    </subcellularLocation>
    <subcellularLocation>
        <location evidence="1">Cell membrane</location>
        <topology evidence="1">Multi-pass membrane protein</topology>
    </subcellularLocation>
</comment>
<dbReference type="eggNOG" id="COG2814">
    <property type="taxonomic scope" value="Bacteria"/>
</dbReference>
<keyword evidence="4" id="KW-1003">Cell membrane</keyword>
<reference evidence="10 11" key="1">
    <citation type="submission" date="2014-10" db="EMBL/GenBank/DDBJ databases">
        <title>Whole genome sequence of Francisella endociliophora strain FSC1006, isolated from a laboratory culture of the marine ciliate Euplotes raikovi.</title>
        <authorList>
            <person name="Granberg M."/>
            <person name="Backman S."/>
            <person name="Lundmark E."/>
            <person name="Nilsson E."/>
            <person name="Karlsson E."/>
            <person name="Thelaus J."/>
            <person name="Ohrman C."/>
            <person name="Larkeryd A."/>
            <person name="Stenberg P."/>
        </authorList>
    </citation>
    <scope>NUCLEOTIDE SEQUENCE [LARGE SCALE GENOMIC DNA]</scope>
    <source>
        <strain evidence="10 11">FSC1006</strain>
    </source>
</reference>
<evidence type="ECO:0000256" key="7">
    <source>
        <dbReference type="ARBA" id="ARBA00023136"/>
    </source>
</evidence>
<dbReference type="GO" id="GO:0005886">
    <property type="term" value="C:plasma membrane"/>
    <property type="evidence" value="ECO:0007669"/>
    <property type="project" value="UniProtKB-SubCell"/>
</dbReference>
<dbReference type="RefSeq" id="WP_040008021.1">
    <property type="nucleotide sequence ID" value="NZ_CP009574.1"/>
</dbReference>
<comment type="similarity">
    <text evidence="2 8">Belongs to the major facilitator superfamily. Bcr/CmlA family.</text>
</comment>
<keyword evidence="11" id="KW-1185">Reference proteome</keyword>
<dbReference type="Proteomes" id="UP000029672">
    <property type="component" value="Chromosome"/>
</dbReference>
<feature type="transmembrane region" description="Helical" evidence="8">
    <location>
        <begin position="306"/>
        <end position="326"/>
    </location>
</feature>
<dbReference type="STRING" id="1547445.LO80_01810"/>
<dbReference type="InterPro" id="IPR020846">
    <property type="entry name" value="MFS_dom"/>
</dbReference>
<evidence type="ECO:0000256" key="1">
    <source>
        <dbReference type="ARBA" id="ARBA00004651"/>
    </source>
</evidence>
<feature type="transmembrane region" description="Helical" evidence="8">
    <location>
        <begin position="44"/>
        <end position="65"/>
    </location>
</feature>